<gene>
    <name evidence="1" type="ORF">FZD51_20665</name>
</gene>
<comment type="caution">
    <text evidence="1">The sequence shown here is derived from an EMBL/GenBank/DDBJ whole genome shotgun (WGS) entry which is preliminary data.</text>
</comment>
<evidence type="ECO:0000313" key="1">
    <source>
        <dbReference type="EMBL" id="TYS44290.1"/>
    </source>
</evidence>
<sequence>MVQRRWEKLKIFENIINHKVSTITTEELLKYAKQFQISINQTQAKQIANYLRGKQVNIFQDSERSKIIKEIAKIAGPDTAREVNKLFMQFTK</sequence>
<dbReference type="InterPro" id="IPR020277">
    <property type="entry name" value="DUF2624"/>
</dbReference>
<evidence type="ECO:0000313" key="2">
    <source>
        <dbReference type="Proteomes" id="UP000322139"/>
    </source>
</evidence>
<dbReference type="Pfam" id="PF11116">
    <property type="entry name" value="DUF2624"/>
    <property type="match status" value="1"/>
</dbReference>
<organism evidence="1 2">
    <name type="scientific">Bacillus infantis</name>
    <dbReference type="NCBI Taxonomy" id="324767"/>
    <lineage>
        <taxon>Bacteria</taxon>
        <taxon>Bacillati</taxon>
        <taxon>Bacillota</taxon>
        <taxon>Bacilli</taxon>
        <taxon>Bacillales</taxon>
        <taxon>Bacillaceae</taxon>
        <taxon>Bacillus</taxon>
    </lineage>
</organism>
<protein>
    <submittedName>
        <fullName evidence="1">DUF2624 domain-containing protein</fullName>
    </submittedName>
</protein>
<reference evidence="1 2" key="1">
    <citation type="submission" date="2019-08" db="EMBL/GenBank/DDBJ databases">
        <title>Bacillus genomes from the desert of Cuatro Cienegas, Coahuila.</title>
        <authorList>
            <person name="Olmedo-Alvarez G."/>
        </authorList>
    </citation>
    <scope>NUCLEOTIDE SEQUENCE [LARGE SCALE GENOMIC DNA]</scope>
    <source>
        <strain evidence="1 2">CH446_14T</strain>
    </source>
</reference>
<dbReference type="AlphaFoldDB" id="A0A5D4R193"/>
<name>A0A5D4R193_9BACI</name>
<dbReference type="EMBL" id="VTER01000012">
    <property type="protein sequence ID" value="TYS44290.1"/>
    <property type="molecule type" value="Genomic_DNA"/>
</dbReference>
<dbReference type="Proteomes" id="UP000322139">
    <property type="component" value="Unassembled WGS sequence"/>
</dbReference>
<accession>A0A5D4R193</accession>
<proteinExistence type="predicted"/>